<keyword evidence="3 8" id="KW-0808">Transferase</keyword>
<keyword evidence="5" id="KW-0443">Lipid metabolism</keyword>
<evidence type="ECO:0000256" key="3">
    <source>
        <dbReference type="ARBA" id="ARBA00022679"/>
    </source>
</evidence>
<keyword evidence="1" id="KW-0444">Lipid biosynthesis</keyword>
<dbReference type="Gene3D" id="3.40.1390.10">
    <property type="entry name" value="MurE/MurF, N-terminal domain"/>
    <property type="match status" value="1"/>
</dbReference>
<evidence type="ECO:0000259" key="7">
    <source>
        <dbReference type="Pfam" id="PF04613"/>
    </source>
</evidence>
<dbReference type="SUPFAM" id="SSF51161">
    <property type="entry name" value="Trimeric LpxA-like enzymes"/>
    <property type="match status" value="1"/>
</dbReference>
<gene>
    <name evidence="8" type="ORF">ASZ90_006756</name>
</gene>
<feature type="domain" description="UDP-3-O-[3-hydroxymyristoyl] glucosamine N-acyltransferase non-repeat region" evidence="7">
    <location>
        <begin position="22"/>
        <end position="87"/>
    </location>
</feature>
<dbReference type="CDD" id="cd03352">
    <property type="entry name" value="LbH_LpxD"/>
    <property type="match status" value="1"/>
</dbReference>
<sequence length="340" mass="36154">MKMTLAEIAVFLGGTVVGADNTVIENIRSIEEAHEGDITFVANKKYLKKLKLTKASAVLVPPQTAAEGKNLIVVDDPYVALGKLLTLFYPLEHGGSGISPNVYIEEGAVVSSGATIFPRVFIGKGATIGKGSVIYPGVFIGRDSFIGEDSILYSNVVVYHSCIIGKRVILHSGVVIGADGFGFASPGKSNIKIPQVGIVQIDDDVEIGANTTVDRAALGKTWIQRNVKIDNLVQIAHNVVIGENSVITAQVGISGSTKLGKSVMVGGQTGMVGHIEIGDNVMIAADSKIHKNIKSGEVVGGRPHLPYKEFLQVEACQSKLPEMRSTLRDLVKKVDELLKK</sequence>
<evidence type="ECO:0000313" key="8">
    <source>
        <dbReference type="EMBL" id="KUG23450.1"/>
    </source>
</evidence>
<dbReference type="InterPro" id="IPR001451">
    <property type="entry name" value="Hexapep"/>
</dbReference>
<dbReference type="AlphaFoldDB" id="A0A0W8FRB1"/>
<dbReference type="PANTHER" id="PTHR43378:SF2">
    <property type="entry name" value="UDP-3-O-ACYLGLUCOSAMINE N-ACYLTRANSFERASE 1, MITOCHONDRIAL-RELATED"/>
    <property type="match status" value="1"/>
</dbReference>
<dbReference type="InterPro" id="IPR007691">
    <property type="entry name" value="LpxD"/>
</dbReference>
<accession>A0A0W8FRB1</accession>
<dbReference type="HAMAP" id="MF_00523">
    <property type="entry name" value="LpxD"/>
    <property type="match status" value="1"/>
</dbReference>
<dbReference type="EMBL" id="LNQE01000906">
    <property type="protein sequence ID" value="KUG23450.1"/>
    <property type="molecule type" value="Genomic_DNA"/>
</dbReference>
<evidence type="ECO:0000256" key="4">
    <source>
        <dbReference type="ARBA" id="ARBA00022737"/>
    </source>
</evidence>
<dbReference type="NCBIfam" id="NF002060">
    <property type="entry name" value="PRK00892.1"/>
    <property type="match status" value="1"/>
</dbReference>
<evidence type="ECO:0000256" key="2">
    <source>
        <dbReference type="ARBA" id="ARBA00022556"/>
    </source>
</evidence>
<evidence type="ECO:0000256" key="5">
    <source>
        <dbReference type="ARBA" id="ARBA00023098"/>
    </source>
</evidence>
<keyword evidence="4" id="KW-0677">Repeat</keyword>
<dbReference type="NCBIfam" id="TIGR01853">
    <property type="entry name" value="lipid_A_lpxD"/>
    <property type="match status" value="1"/>
</dbReference>
<proteinExistence type="inferred from homology"/>
<organism evidence="8">
    <name type="scientific">hydrocarbon metagenome</name>
    <dbReference type="NCBI Taxonomy" id="938273"/>
    <lineage>
        <taxon>unclassified sequences</taxon>
        <taxon>metagenomes</taxon>
        <taxon>ecological metagenomes</taxon>
    </lineage>
</organism>
<evidence type="ECO:0000256" key="6">
    <source>
        <dbReference type="ARBA" id="ARBA00023315"/>
    </source>
</evidence>
<dbReference type="GO" id="GO:0016020">
    <property type="term" value="C:membrane"/>
    <property type="evidence" value="ECO:0007669"/>
    <property type="project" value="GOC"/>
</dbReference>
<dbReference type="Pfam" id="PF00132">
    <property type="entry name" value="Hexapep"/>
    <property type="match status" value="2"/>
</dbReference>
<dbReference type="Gene3D" id="2.160.10.10">
    <property type="entry name" value="Hexapeptide repeat proteins"/>
    <property type="match status" value="1"/>
</dbReference>
<keyword evidence="6 8" id="KW-0012">Acyltransferase</keyword>
<reference evidence="8" key="1">
    <citation type="journal article" date="2015" name="Proc. Natl. Acad. Sci. U.S.A.">
        <title>Networks of energetic and metabolic interactions define dynamics in microbial communities.</title>
        <authorList>
            <person name="Embree M."/>
            <person name="Liu J.K."/>
            <person name="Al-Bassam M.M."/>
            <person name="Zengler K."/>
        </authorList>
    </citation>
    <scope>NUCLEOTIDE SEQUENCE</scope>
</reference>
<dbReference type="GO" id="GO:0016410">
    <property type="term" value="F:N-acyltransferase activity"/>
    <property type="evidence" value="ECO:0007669"/>
    <property type="project" value="InterPro"/>
</dbReference>
<evidence type="ECO:0000256" key="1">
    <source>
        <dbReference type="ARBA" id="ARBA00022516"/>
    </source>
</evidence>
<dbReference type="Pfam" id="PF04613">
    <property type="entry name" value="LpxD"/>
    <property type="match status" value="1"/>
</dbReference>
<protein>
    <submittedName>
        <fullName evidence="8">Udp-3-o-glucosamine n-acyltransferase</fullName>
    </submittedName>
</protein>
<dbReference type="InterPro" id="IPR011004">
    <property type="entry name" value="Trimer_LpxA-like_sf"/>
</dbReference>
<dbReference type="GO" id="GO:0009245">
    <property type="term" value="P:lipid A biosynthetic process"/>
    <property type="evidence" value="ECO:0007669"/>
    <property type="project" value="UniProtKB-KW"/>
</dbReference>
<dbReference type="InterPro" id="IPR020573">
    <property type="entry name" value="UDP_GlcNAc_AcTrfase_non-rep"/>
</dbReference>
<name>A0A0W8FRB1_9ZZZZ</name>
<keyword evidence="2" id="KW-0441">Lipid A biosynthesis</keyword>
<dbReference type="PANTHER" id="PTHR43378">
    <property type="entry name" value="UDP-3-O-ACYLGLUCOSAMINE N-ACYLTRANSFERASE"/>
    <property type="match status" value="1"/>
</dbReference>
<comment type="caution">
    <text evidence="8">The sequence shown here is derived from an EMBL/GenBank/DDBJ whole genome shotgun (WGS) entry which is preliminary data.</text>
</comment>